<evidence type="ECO:0000256" key="1">
    <source>
        <dbReference type="ARBA" id="ARBA00000832"/>
    </source>
</evidence>
<dbReference type="PANTHER" id="PTHR11054:SF0">
    <property type="entry name" value="6-PHOSPHOGLUCONOLACTONASE"/>
    <property type="match status" value="1"/>
</dbReference>
<evidence type="ECO:0000259" key="8">
    <source>
        <dbReference type="Pfam" id="PF01182"/>
    </source>
</evidence>
<organism evidence="9">
    <name type="scientific">Magnetococcus massalia (strain MO-1)</name>
    <dbReference type="NCBI Taxonomy" id="451514"/>
    <lineage>
        <taxon>Bacteria</taxon>
        <taxon>Pseudomonadati</taxon>
        <taxon>Pseudomonadota</taxon>
        <taxon>Magnetococcia</taxon>
        <taxon>Magnetococcales</taxon>
        <taxon>Magnetococcaceae</taxon>
        <taxon>Magnetococcus</taxon>
    </lineage>
</organism>
<gene>
    <name evidence="7" type="primary">pgl</name>
    <name evidence="9" type="ORF">MAGMO_3645</name>
</gene>
<dbReference type="InterPro" id="IPR006148">
    <property type="entry name" value="Glc/Gal-6P_isomerase"/>
</dbReference>
<evidence type="ECO:0000256" key="6">
    <source>
        <dbReference type="ARBA" id="ARBA00020337"/>
    </source>
</evidence>
<evidence type="ECO:0000256" key="7">
    <source>
        <dbReference type="RuleBase" id="RU365095"/>
    </source>
</evidence>
<dbReference type="InterPro" id="IPR039104">
    <property type="entry name" value="6PGL"/>
</dbReference>
<evidence type="ECO:0000256" key="4">
    <source>
        <dbReference type="ARBA" id="ARBA00010662"/>
    </source>
</evidence>
<dbReference type="UniPathway" id="UPA00115">
    <property type="reaction ID" value="UER00409"/>
</dbReference>
<comment type="similarity">
    <text evidence="4 7">Belongs to the glucosamine/galactosamine-6-phosphate isomerase family. 6-phosphogluconolactonase subfamily.</text>
</comment>
<dbReference type="InterPro" id="IPR037171">
    <property type="entry name" value="NagB/RpiA_transferase-like"/>
</dbReference>
<dbReference type="GO" id="GO:0006098">
    <property type="term" value="P:pentose-phosphate shunt"/>
    <property type="evidence" value="ECO:0007669"/>
    <property type="project" value="UniProtKB-UniPathway"/>
</dbReference>
<dbReference type="AlphaFoldDB" id="A0A1S7LM96"/>
<dbReference type="GO" id="GO:0017057">
    <property type="term" value="F:6-phosphogluconolactonase activity"/>
    <property type="evidence" value="ECO:0007669"/>
    <property type="project" value="UniProtKB-UniRule"/>
</dbReference>
<dbReference type="InterPro" id="IPR005900">
    <property type="entry name" value="6-phosphogluconolactonase_DevB"/>
</dbReference>
<dbReference type="EMBL" id="LO017727">
    <property type="protein sequence ID" value="CRH07778.1"/>
    <property type="molecule type" value="Genomic_DNA"/>
</dbReference>
<sequence length="237" mass="26029">MTLPSCLTERSFRSHDAANQALAKTVARRLHVAVEQRGQAGMIVPGGQSPRGFFKFLCQYDLPWSKIIITLTDERMVSPENNESNLNQLRELLLQGPARAARVIPLVEAVCDPHTASAQACERLQGFPWPADVTLVGFGQEGHIASLFPGNRQLSQPPCGNRCIATRSPEAPRARISLTPQSLLDSRWVGIMIPNAAKHSRFENAKAEGCPCELPLRTLLHQDHVPVTAWISTQEAA</sequence>
<name>A0A1S7LM96_MAGMO</name>
<reference evidence="9" key="1">
    <citation type="submission" date="2015-04" db="EMBL/GenBank/DDBJ databases">
        <authorList>
            <person name="Syromyatnikov M.Y."/>
            <person name="Popov V.N."/>
        </authorList>
    </citation>
    <scope>NUCLEOTIDE SEQUENCE</scope>
    <source>
        <strain evidence="9">MO-1</strain>
    </source>
</reference>
<evidence type="ECO:0000256" key="5">
    <source>
        <dbReference type="ARBA" id="ARBA00013198"/>
    </source>
</evidence>
<dbReference type="GO" id="GO:0005975">
    <property type="term" value="P:carbohydrate metabolic process"/>
    <property type="evidence" value="ECO:0007669"/>
    <property type="project" value="UniProtKB-UniRule"/>
</dbReference>
<accession>A0A1S7LM96</accession>
<evidence type="ECO:0000256" key="2">
    <source>
        <dbReference type="ARBA" id="ARBA00002681"/>
    </source>
</evidence>
<evidence type="ECO:0000256" key="3">
    <source>
        <dbReference type="ARBA" id="ARBA00004961"/>
    </source>
</evidence>
<comment type="function">
    <text evidence="2 7">Hydrolysis of 6-phosphogluconolactone to 6-phosphogluconate.</text>
</comment>
<dbReference type="CDD" id="cd01400">
    <property type="entry name" value="6PGL"/>
    <property type="match status" value="1"/>
</dbReference>
<comment type="catalytic activity">
    <reaction evidence="1 7">
        <text>6-phospho-D-glucono-1,5-lactone + H2O = 6-phospho-D-gluconate + H(+)</text>
        <dbReference type="Rhea" id="RHEA:12556"/>
        <dbReference type="ChEBI" id="CHEBI:15377"/>
        <dbReference type="ChEBI" id="CHEBI:15378"/>
        <dbReference type="ChEBI" id="CHEBI:57955"/>
        <dbReference type="ChEBI" id="CHEBI:58759"/>
        <dbReference type="EC" id="3.1.1.31"/>
    </reaction>
</comment>
<dbReference type="Pfam" id="PF01182">
    <property type="entry name" value="Glucosamine_iso"/>
    <property type="match status" value="1"/>
</dbReference>
<proteinExistence type="inferred from homology"/>
<dbReference type="Gene3D" id="3.40.50.1360">
    <property type="match status" value="1"/>
</dbReference>
<evidence type="ECO:0000313" key="9">
    <source>
        <dbReference type="EMBL" id="CRH07778.1"/>
    </source>
</evidence>
<dbReference type="NCBIfam" id="TIGR01198">
    <property type="entry name" value="pgl"/>
    <property type="match status" value="1"/>
</dbReference>
<dbReference type="SUPFAM" id="SSF100950">
    <property type="entry name" value="NagB/RpiA/CoA transferase-like"/>
    <property type="match status" value="1"/>
</dbReference>
<protein>
    <recommendedName>
        <fullName evidence="6 7">6-phosphogluconolactonase</fullName>
        <shortName evidence="7">6PGL</shortName>
        <ecNumber evidence="5 7">3.1.1.31</ecNumber>
    </recommendedName>
</protein>
<feature type="domain" description="Glucosamine/galactosamine-6-phosphate isomerase" evidence="8">
    <location>
        <begin position="15"/>
        <end position="220"/>
    </location>
</feature>
<dbReference type="PANTHER" id="PTHR11054">
    <property type="entry name" value="6-PHOSPHOGLUCONOLACTONASE"/>
    <property type="match status" value="1"/>
</dbReference>
<dbReference type="EC" id="3.1.1.31" evidence="5 7"/>
<keyword evidence="7 9" id="KW-0378">Hydrolase</keyword>
<comment type="pathway">
    <text evidence="3 7">Carbohydrate degradation; pentose phosphate pathway; D-ribulose 5-phosphate from D-glucose 6-phosphate (oxidative stage): step 2/3.</text>
</comment>